<name>A0ACB9DF99_9ASTR</name>
<evidence type="ECO:0000313" key="2">
    <source>
        <dbReference type="Proteomes" id="UP001056120"/>
    </source>
</evidence>
<protein>
    <submittedName>
        <fullName evidence="1">Uncharacterized protein</fullName>
    </submittedName>
</protein>
<keyword evidence="2" id="KW-1185">Reference proteome</keyword>
<dbReference type="Proteomes" id="UP001056120">
    <property type="component" value="Linkage Group LG19"/>
</dbReference>
<reference evidence="1 2" key="2">
    <citation type="journal article" date="2022" name="Mol. Ecol. Resour.">
        <title>The genomes of chicory, endive, great burdock and yacon provide insights into Asteraceae paleo-polyploidization history and plant inulin production.</title>
        <authorList>
            <person name="Fan W."/>
            <person name="Wang S."/>
            <person name="Wang H."/>
            <person name="Wang A."/>
            <person name="Jiang F."/>
            <person name="Liu H."/>
            <person name="Zhao H."/>
            <person name="Xu D."/>
            <person name="Zhang Y."/>
        </authorList>
    </citation>
    <scope>NUCLEOTIDE SEQUENCE [LARGE SCALE GENOMIC DNA]</scope>
    <source>
        <strain evidence="2">cv. Yunnan</strain>
        <tissue evidence="1">Leaves</tissue>
    </source>
</reference>
<comment type="caution">
    <text evidence="1">The sequence shown here is derived from an EMBL/GenBank/DDBJ whole genome shotgun (WGS) entry which is preliminary data.</text>
</comment>
<dbReference type="EMBL" id="CM042036">
    <property type="protein sequence ID" value="KAI3745344.1"/>
    <property type="molecule type" value="Genomic_DNA"/>
</dbReference>
<evidence type="ECO:0000313" key="1">
    <source>
        <dbReference type="EMBL" id="KAI3745344.1"/>
    </source>
</evidence>
<sequence length="91" mass="10103">MPVEYDSGSFNEQEQPHTKEGPEENEELWLEQDIEGLNPNPEPTESSEVEPSTTTIENSPILNPAQDLNDVPDQIEDEVIGVVFAIRSGPL</sequence>
<accession>A0ACB9DF99</accession>
<organism evidence="1 2">
    <name type="scientific">Smallanthus sonchifolius</name>
    <dbReference type="NCBI Taxonomy" id="185202"/>
    <lineage>
        <taxon>Eukaryota</taxon>
        <taxon>Viridiplantae</taxon>
        <taxon>Streptophyta</taxon>
        <taxon>Embryophyta</taxon>
        <taxon>Tracheophyta</taxon>
        <taxon>Spermatophyta</taxon>
        <taxon>Magnoliopsida</taxon>
        <taxon>eudicotyledons</taxon>
        <taxon>Gunneridae</taxon>
        <taxon>Pentapetalae</taxon>
        <taxon>asterids</taxon>
        <taxon>campanulids</taxon>
        <taxon>Asterales</taxon>
        <taxon>Asteraceae</taxon>
        <taxon>Asteroideae</taxon>
        <taxon>Heliantheae alliance</taxon>
        <taxon>Millerieae</taxon>
        <taxon>Smallanthus</taxon>
    </lineage>
</organism>
<gene>
    <name evidence="1" type="ORF">L1987_58455</name>
</gene>
<proteinExistence type="predicted"/>
<reference evidence="2" key="1">
    <citation type="journal article" date="2022" name="Mol. Ecol. Resour.">
        <title>The genomes of chicory, endive, great burdock and yacon provide insights into Asteraceae palaeo-polyploidization history and plant inulin production.</title>
        <authorList>
            <person name="Fan W."/>
            <person name="Wang S."/>
            <person name="Wang H."/>
            <person name="Wang A."/>
            <person name="Jiang F."/>
            <person name="Liu H."/>
            <person name="Zhao H."/>
            <person name="Xu D."/>
            <person name="Zhang Y."/>
        </authorList>
    </citation>
    <scope>NUCLEOTIDE SEQUENCE [LARGE SCALE GENOMIC DNA]</scope>
    <source>
        <strain evidence="2">cv. Yunnan</strain>
    </source>
</reference>